<comment type="caution">
    <text evidence="2">The sequence shown here is derived from an EMBL/GenBank/DDBJ whole genome shotgun (WGS) entry which is preliminary data.</text>
</comment>
<reference evidence="2 3" key="1">
    <citation type="submission" date="2023-10" db="EMBL/GenBank/DDBJ databases">
        <title>Draft genome sequence of Xylaria bambusicola isolate GMP-LS, the root and basal stem rot pathogen of sugarcane in Indonesia.</title>
        <authorList>
            <person name="Selvaraj P."/>
            <person name="Muralishankar V."/>
            <person name="Muruganantham S."/>
            <person name="Sp S."/>
            <person name="Haryani S."/>
            <person name="Lau K.J.X."/>
            <person name="Naqvi N.I."/>
        </authorList>
    </citation>
    <scope>NUCLEOTIDE SEQUENCE [LARGE SCALE GENOMIC DNA]</scope>
    <source>
        <strain evidence="2">GMP-LS</strain>
    </source>
</reference>
<evidence type="ECO:0000313" key="2">
    <source>
        <dbReference type="EMBL" id="KAK5635034.1"/>
    </source>
</evidence>
<dbReference type="Pfam" id="PF10021">
    <property type="entry name" value="PARG_cat_microb"/>
    <property type="match status" value="1"/>
</dbReference>
<dbReference type="PANTHER" id="PTHR35596:SF1">
    <property type="entry name" value="MICROBIAL-TYPE PARG CATALYTIC DOMAIN-CONTAINING PROTEIN"/>
    <property type="match status" value="1"/>
</dbReference>
<gene>
    <name evidence="2" type="ORF">RRF57_010746</name>
</gene>
<protein>
    <recommendedName>
        <fullName evidence="1">Microbial-type PARG catalytic domain-containing protein</fullName>
    </recommendedName>
</protein>
<dbReference type="InterPro" id="IPR019261">
    <property type="entry name" value="PARG_cat_microbial"/>
</dbReference>
<proteinExistence type="predicted"/>
<dbReference type="EMBL" id="JAWHQM010000047">
    <property type="protein sequence ID" value="KAK5635034.1"/>
    <property type="molecule type" value="Genomic_DNA"/>
</dbReference>
<evidence type="ECO:0000313" key="3">
    <source>
        <dbReference type="Proteomes" id="UP001305414"/>
    </source>
</evidence>
<name>A0AAN7UVG8_9PEZI</name>
<dbReference type="NCBIfam" id="TIGR02452">
    <property type="entry name" value="TIGR02452 family protein"/>
    <property type="match status" value="1"/>
</dbReference>
<dbReference type="AlphaFoldDB" id="A0AAN7UVG8"/>
<dbReference type="InterPro" id="IPR043472">
    <property type="entry name" value="Macro_dom-like"/>
</dbReference>
<feature type="domain" description="Microbial-type PARG catalytic" evidence="1">
    <location>
        <begin position="16"/>
        <end position="74"/>
    </location>
</feature>
<accession>A0AAN7UVG8</accession>
<dbReference type="InterPro" id="IPR012664">
    <property type="entry name" value="CHP02452"/>
</dbReference>
<sequence>MGGTLAYPPEELIGRNQRVAVLCFATDQSPADGYTVGPLAQDEAICYRSSLSCSLHTHYYPWSPRAALYTQDIICIRSSMSTGHRLLVPETPPSQLPVVSVTSLAAIDRPNLETNRLGDTVFKNSSDYSLTKDKMRLALRIAAKKEHELLVLGALGCGGRRNAPNEMARCWISVLDEPEFRGGWWREIVSWV</sequence>
<dbReference type="PANTHER" id="PTHR35596">
    <property type="entry name" value="DUF2263 DOMAIN-CONTAINING PROTEIN"/>
    <property type="match status" value="1"/>
</dbReference>
<organism evidence="2 3">
    <name type="scientific">Xylaria bambusicola</name>
    <dbReference type="NCBI Taxonomy" id="326684"/>
    <lineage>
        <taxon>Eukaryota</taxon>
        <taxon>Fungi</taxon>
        <taxon>Dikarya</taxon>
        <taxon>Ascomycota</taxon>
        <taxon>Pezizomycotina</taxon>
        <taxon>Sordariomycetes</taxon>
        <taxon>Xylariomycetidae</taxon>
        <taxon>Xylariales</taxon>
        <taxon>Xylariaceae</taxon>
        <taxon>Xylaria</taxon>
    </lineage>
</organism>
<keyword evidence="3" id="KW-1185">Reference proteome</keyword>
<dbReference type="Proteomes" id="UP001305414">
    <property type="component" value="Unassembled WGS sequence"/>
</dbReference>
<dbReference type="Gene3D" id="3.40.220.10">
    <property type="entry name" value="Leucine Aminopeptidase, subunit E, domain 1"/>
    <property type="match status" value="1"/>
</dbReference>
<evidence type="ECO:0000259" key="1">
    <source>
        <dbReference type="Pfam" id="PF10021"/>
    </source>
</evidence>